<feature type="domain" description="RRM" evidence="16">
    <location>
        <begin position="317"/>
        <end position="395"/>
    </location>
</feature>
<evidence type="ECO:0000256" key="3">
    <source>
        <dbReference type="ARBA" id="ARBA00008557"/>
    </source>
</evidence>
<evidence type="ECO:0000313" key="18">
    <source>
        <dbReference type="EMBL" id="KAF8758525.1"/>
    </source>
</evidence>
<feature type="domain" description="RRM" evidence="16">
    <location>
        <begin position="405"/>
        <end position="495"/>
    </location>
</feature>
<feature type="compositionally biased region" description="Polar residues" evidence="14">
    <location>
        <begin position="761"/>
        <end position="792"/>
    </location>
</feature>
<keyword evidence="6 15" id="KW-0812">Transmembrane</keyword>
<feature type="transmembrane region" description="Helical" evidence="15">
    <location>
        <begin position="95"/>
        <end position="114"/>
    </location>
</feature>
<evidence type="ECO:0000256" key="15">
    <source>
        <dbReference type="SAM" id="Phobius"/>
    </source>
</evidence>
<evidence type="ECO:0000256" key="13">
    <source>
        <dbReference type="PROSITE-ProRule" id="PRU00176"/>
    </source>
</evidence>
<evidence type="ECO:0000256" key="1">
    <source>
        <dbReference type="ARBA" id="ARBA00004141"/>
    </source>
</evidence>
<dbReference type="FunFam" id="3.30.70.330:FF:000441">
    <property type="entry name" value="Polyadenylate-binding protein"/>
    <property type="match status" value="1"/>
</dbReference>
<keyword evidence="5" id="KW-0963">Cytoplasm</keyword>
<dbReference type="SMART" id="SM00360">
    <property type="entry name" value="RRM"/>
    <property type="match status" value="4"/>
</dbReference>
<feature type="compositionally biased region" description="Pro residues" evidence="14">
    <location>
        <begin position="737"/>
        <end position="749"/>
    </location>
</feature>
<keyword evidence="8" id="KW-0509">mRNA transport</keyword>
<dbReference type="SUPFAM" id="SSF63570">
    <property type="entry name" value="PABC (PABP) domain"/>
    <property type="match status" value="1"/>
</dbReference>
<proteinExistence type="inferred from homology"/>
<evidence type="ECO:0000256" key="11">
    <source>
        <dbReference type="ARBA" id="ARBA00022989"/>
    </source>
</evidence>
<dbReference type="Pfam" id="PF00076">
    <property type="entry name" value="RRM_1"/>
    <property type="match status" value="4"/>
</dbReference>
<dbReference type="CDD" id="cd12378">
    <property type="entry name" value="RRM1_I_PABPs"/>
    <property type="match status" value="1"/>
</dbReference>
<feature type="compositionally biased region" description="Low complexity" evidence="14">
    <location>
        <begin position="726"/>
        <end position="736"/>
    </location>
</feature>
<evidence type="ECO:0000259" key="17">
    <source>
        <dbReference type="PROSITE" id="PS51309"/>
    </source>
</evidence>
<feature type="region of interest" description="Disordered" evidence="14">
    <location>
        <begin position="726"/>
        <end position="842"/>
    </location>
</feature>
<dbReference type="GO" id="GO:0016020">
    <property type="term" value="C:membrane"/>
    <property type="evidence" value="ECO:0007669"/>
    <property type="project" value="UniProtKB-SubCell"/>
</dbReference>
<dbReference type="AlphaFoldDB" id="A0A8H7M7L4"/>
<evidence type="ECO:0000256" key="14">
    <source>
        <dbReference type="SAM" id="MobiDB-lite"/>
    </source>
</evidence>
<dbReference type="PROSITE" id="PS50102">
    <property type="entry name" value="RRM"/>
    <property type="match status" value="4"/>
</dbReference>
<evidence type="ECO:0000256" key="12">
    <source>
        <dbReference type="ARBA" id="ARBA00023136"/>
    </source>
</evidence>
<dbReference type="FunFam" id="3.30.70.330:FF:000590">
    <property type="entry name" value="Polyadenylate-binding protein 5"/>
    <property type="match status" value="1"/>
</dbReference>
<dbReference type="Pfam" id="PF00658">
    <property type="entry name" value="MLLE"/>
    <property type="match status" value="1"/>
</dbReference>
<comment type="caution">
    <text evidence="18">The sequence shown here is derived from an EMBL/GenBank/DDBJ whole genome shotgun (WGS) entry which is preliminary data.</text>
</comment>
<keyword evidence="10 13" id="KW-0694">RNA-binding</keyword>
<keyword evidence="12 15" id="KW-0472">Membrane</keyword>
<dbReference type="Gene3D" id="1.10.1900.10">
    <property type="entry name" value="c-terminal domain of poly(a) binding protein"/>
    <property type="match status" value="1"/>
</dbReference>
<gene>
    <name evidence="18" type="ORF">RHS01_02546</name>
</gene>
<dbReference type="GO" id="GO:0003723">
    <property type="term" value="F:RNA binding"/>
    <property type="evidence" value="ECO:0007669"/>
    <property type="project" value="UniProtKB-UniRule"/>
</dbReference>
<dbReference type="GO" id="GO:0006417">
    <property type="term" value="P:regulation of translation"/>
    <property type="evidence" value="ECO:0007669"/>
    <property type="project" value="UniProtKB-KW"/>
</dbReference>
<dbReference type="PANTHER" id="PTHR24012">
    <property type="entry name" value="RNA BINDING PROTEIN"/>
    <property type="match status" value="1"/>
</dbReference>
<keyword evidence="9" id="KW-0810">Translation regulation</keyword>
<feature type="compositionally biased region" description="Polar residues" evidence="14">
    <location>
        <begin position="26"/>
        <end position="35"/>
    </location>
</feature>
<dbReference type="InterPro" id="IPR007273">
    <property type="entry name" value="SCAMP"/>
</dbReference>
<dbReference type="NCBIfam" id="TIGR01628">
    <property type="entry name" value="PABP-1234"/>
    <property type="match status" value="1"/>
</dbReference>
<dbReference type="InterPro" id="IPR045305">
    <property type="entry name" value="RRM2_I_PABPs"/>
</dbReference>
<dbReference type="GO" id="GO:0010494">
    <property type="term" value="C:cytoplasmic stress granule"/>
    <property type="evidence" value="ECO:0007669"/>
    <property type="project" value="UniProtKB-ARBA"/>
</dbReference>
<sequence>MSNYHENPFASNHSLDANPFDDPTDNRTAQTTSKQVDLERRERELAAREAEISRRETNIKHGKNNFPPFFPLVFHSISDEIPEHSRPLITRIFQLWLVLCLTLIINMVACIFILTSGGSDGGKDLAASISYVPVISVLSFLLWYRPIYNGYMKEQSLYYCEFIFNSSTREGADIVTGKICFHLLFSVYMIVGIPSTGSAGLINTVASFSRGGSGIVAGVLGIIATVGWTLQGVGNGWYYREIWTHHHDAGHSLSKAKGELAQHGAKAHVCRWNTPPAPQAEAAGHIDQTHSAPPAPQMYPPHIPPAAVGGAAVPQTASLYVGELDHTVSEAMLFEIFNMIGPVASIRVCRDAVTRRSLGYAYVNYLNAADGERALDQLNYSIIKNRPCRIMWSQRDPALRKTGQGNIFIKNLDEAIDNKALHDTFAAFGNVLSCKVATDETGKSRGYGYVHYETAESAEAAIKAVNRMLLNDKQVFVGHHISRKERQSQIDEARAQFTNIYVKNLDTDITEAEFRVMFEEFGNITSAVLQTDNEGKSRGFGFVNYENHEEAERAVNEMHEKEIKGKVLFVGRAQKKSERQSELARSHEAAKQERQNKYAGVNLYVKNLDDDVDDDKLRAEFEAFGTITSCKVMRNERDISKGFGFVCFSTPDEATKAVTEMNNKMIGTKPLYVSLAQRRDVRRQQLEGQIMQRNQMRMQQAPMMGPGYMQPQMYYGPGPGGYPPQAGRGVMGYPQPGMMPPRGRYPPGQPMQAMPVPVPYNSGTPQGYPSQNYNRGAPPNGSQGPPRSNGTSAPPQPPANAAPRPVGGALSAAAPGANGSRPATATPVAPAAPGAPAGGIRQTGLLPLRSSRRSGCFHSHPESTSALTSQALAAASPMEQKQMLGEMIYLQIYQSEPELAGKITGMLLEMDNAELLHLIGTPNAMQEKLDEAKTVLKDFSTGNPAE</sequence>
<keyword evidence="7" id="KW-0677">Repeat</keyword>
<keyword evidence="4" id="KW-0813">Transport</keyword>
<dbReference type="EMBL" id="JACYCF010000003">
    <property type="protein sequence ID" value="KAF8758525.1"/>
    <property type="molecule type" value="Genomic_DNA"/>
</dbReference>
<evidence type="ECO:0000259" key="16">
    <source>
        <dbReference type="PROSITE" id="PS50102"/>
    </source>
</evidence>
<comment type="similarity">
    <text evidence="3">Belongs to the polyadenylate-binding protein type-1 family.</text>
</comment>
<feature type="region of interest" description="Disordered" evidence="14">
    <location>
        <begin position="1"/>
        <end position="40"/>
    </location>
</feature>
<evidence type="ECO:0000256" key="4">
    <source>
        <dbReference type="ARBA" id="ARBA00022448"/>
    </source>
</evidence>
<feature type="transmembrane region" description="Helical" evidence="15">
    <location>
        <begin position="126"/>
        <end position="144"/>
    </location>
</feature>
<evidence type="ECO:0000256" key="7">
    <source>
        <dbReference type="ARBA" id="ARBA00022737"/>
    </source>
</evidence>
<comment type="subcellular location">
    <subcellularLocation>
        <location evidence="2">Cytoplasm</location>
    </subcellularLocation>
    <subcellularLocation>
        <location evidence="1">Membrane</location>
        <topology evidence="1">Multi-pass membrane protein</topology>
    </subcellularLocation>
</comment>
<evidence type="ECO:0000256" key="5">
    <source>
        <dbReference type="ARBA" id="ARBA00022490"/>
    </source>
</evidence>
<keyword evidence="11 15" id="KW-1133">Transmembrane helix</keyword>
<feature type="compositionally biased region" description="Polar residues" evidence="14">
    <location>
        <begin position="1"/>
        <end position="15"/>
    </location>
</feature>
<evidence type="ECO:0000256" key="9">
    <source>
        <dbReference type="ARBA" id="ARBA00022845"/>
    </source>
</evidence>
<dbReference type="SUPFAM" id="SSF54928">
    <property type="entry name" value="RNA-binding domain, RBD"/>
    <property type="match status" value="2"/>
</dbReference>
<dbReference type="Proteomes" id="UP000614334">
    <property type="component" value="Unassembled WGS sequence"/>
</dbReference>
<organism evidence="18 19">
    <name type="scientific">Rhizoctonia solani</name>
    <dbReference type="NCBI Taxonomy" id="456999"/>
    <lineage>
        <taxon>Eukaryota</taxon>
        <taxon>Fungi</taxon>
        <taxon>Dikarya</taxon>
        <taxon>Basidiomycota</taxon>
        <taxon>Agaricomycotina</taxon>
        <taxon>Agaricomycetes</taxon>
        <taxon>Cantharellales</taxon>
        <taxon>Ceratobasidiaceae</taxon>
        <taxon>Rhizoctonia</taxon>
    </lineage>
</organism>
<feature type="domain" description="PABC" evidence="17">
    <location>
        <begin position="864"/>
        <end position="941"/>
    </location>
</feature>
<reference evidence="18" key="1">
    <citation type="submission" date="2020-09" db="EMBL/GenBank/DDBJ databases">
        <title>Comparative genome analyses of four rice-infecting Rhizoctonia solani isolates reveal extensive enrichment of homogalacturonan modification genes.</title>
        <authorList>
            <person name="Lee D.-Y."/>
            <person name="Jeon J."/>
            <person name="Kim K.-T."/>
            <person name="Cheong K."/>
            <person name="Song H."/>
            <person name="Choi G."/>
            <person name="Ko J."/>
            <person name="Opiyo S.O."/>
            <person name="Zuo S."/>
            <person name="Madhav S."/>
            <person name="Lee Y.-H."/>
            <person name="Wang G.-L."/>
        </authorList>
    </citation>
    <scope>NUCLEOTIDE SEQUENCE</scope>
    <source>
        <strain evidence="18">AG1-IA B2</strain>
    </source>
</reference>
<evidence type="ECO:0000256" key="10">
    <source>
        <dbReference type="ARBA" id="ARBA00022884"/>
    </source>
</evidence>
<dbReference type="GO" id="GO:0051028">
    <property type="term" value="P:mRNA transport"/>
    <property type="evidence" value="ECO:0007669"/>
    <property type="project" value="UniProtKB-KW"/>
</dbReference>
<feature type="domain" description="RRM" evidence="16">
    <location>
        <begin position="601"/>
        <end position="678"/>
    </location>
</feature>
<protein>
    <recommendedName>
        <fullName evidence="20">PABP</fullName>
    </recommendedName>
</protein>
<dbReference type="InterPro" id="IPR002004">
    <property type="entry name" value="PABP_HYD_C"/>
</dbReference>
<dbReference type="Pfam" id="PF04144">
    <property type="entry name" value="SCAMP"/>
    <property type="match status" value="1"/>
</dbReference>
<dbReference type="PROSITE" id="PS51309">
    <property type="entry name" value="PABC"/>
    <property type="match status" value="1"/>
</dbReference>
<evidence type="ECO:0000256" key="6">
    <source>
        <dbReference type="ARBA" id="ARBA00022692"/>
    </source>
</evidence>
<name>A0A8H7M7L4_9AGAM</name>
<feature type="domain" description="RRM" evidence="16">
    <location>
        <begin position="498"/>
        <end position="575"/>
    </location>
</feature>
<accession>A0A8H7M7L4</accession>
<dbReference type="SMART" id="SM00517">
    <property type="entry name" value="PolyA"/>
    <property type="match status" value="1"/>
</dbReference>
<dbReference type="CDD" id="cd12381">
    <property type="entry name" value="RRM4_I_PABPs"/>
    <property type="match status" value="1"/>
</dbReference>
<dbReference type="FunFam" id="3.30.70.330:FF:000648">
    <property type="entry name" value="Polyadenylate-binding protein"/>
    <property type="match status" value="1"/>
</dbReference>
<dbReference type="InterPro" id="IPR036053">
    <property type="entry name" value="PABP-dom"/>
</dbReference>
<feature type="compositionally biased region" description="Low complexity" evidence="14">
    <location>
        <begin position="822"/>
        <end position="839"/>
    </location>
</feature>
<dbReference type="CDD" id="cd12380">
    <property type="entry name" value="RRM3_I_PABPs"/>
    <property type="match status" value="1"/>
</dbReference>
<dbReference type="GO" id="GO:0015031">
    <property type="term" value="P:protein transport"/>
    <property type="evidence" value="ECO:0007669"/>
    <property type="project" value="InterPro"/>
</dbReference>
<dbReference type="FunFam" id="3.30.70.330:FF:000003">
    <property type="entry name" value="Polyadenylate-binding protein"/>
    <property type="match status" value="1"/>
</dbReference>
<evidence type="ECO:0000313" key="19">
    <source>
        <dbReference type="Proteomes" id="UP000614334"/>
    </source>
</evidence>
<evidence type="ECO:0000256" key="2">
    <source>
        <dbReference type="ARBA" id="ARBA00004496"/>
    </source>
</evidence>
<dbReference type="Gene3D" id="3.30.70.330">
    <property type="match status" value="4"/>
</dbReference>
<feature type="transmembrane region" description="Helical" evidence="15">
    <location>
        <begin position="179"/>
        <end position="202"/>
    </location>
</feature>
<dbReference type="InterPro" id="IPR012677">
    <property type="entry name" value="Nucleotide-bd_a/b_plait_sf"/>
</dbReference>
<dbReference type="InterPro" id="IPR035979">
    <property type="entry name" value="RBD_domain_sf"/>
</dbReference>
<dbReference type="InterPro" id="IPR000504">
    <property type="entry name" value="RRM_dom"/>
</dbReference>
<dbReference type="InterPro" id="IPR034364">
    <property type="entry name" value="PABP_RRM1"/>
</dbReference>
<dbReference type="CDD" id="cd12379">
    <property type="entry name" value="RRM2_I_PABPs"/>
    <property type="match status" value="1"/>
</dbReference>
<dbReference type="InterPro" id="IPR006515">
    <property type="entry name" value="PABP_1234"/>
</dbReference>
<evidence type="ECO:0008006" key="20">
    <source>
        <dbReference type="Google" id="ProtNLM"/>
    </source>
</evidence>
<evidence type="ECO:0000256" key="8">
    <source>
        <dbReference type="ARBA" id="ARBA00022816"/>
    </source>
</evidence>